<keyword evidence="1" id="KW-0863">Zinc-finger</keyword>
<feature type="region of interest" description="Disordered" evidence="2">
    <location>
        <begin position="556"/>
        <end position="592"/>
    </location>
</feature>
<feature type="compositionally biased region" description="Pro residues" evidence="2">
    <location>
        <begin position="671"/>
        <end position="682"/>
    </location>
</feature>
<gene>
    <name evidence="4" type="ORF">BG006_010539</name>
</gene>
<evidence type="ECO:0000256" key="2">
    <source>
        <dbReference type="SAM" id="MobiDB-lite"/>
    </source>
</evidence>
<dbReference type="Gene3D" id="3.30.160.60">
    <property type="entry name" value="Classic Zinc Finger"/>
    <property type="match status" value="1"/>
</dbReference>
<evidence type="ECO:0000256" key="1">
    <source>
        <dbReference type="PROSITE-ProRule" id="PRU00042"/>
    </source>
</evidence>
<dbReference type="EMBL" id="JAAAUY010000084">
    <property type="protein sequence ID" value="KAF9335824.1"/>
    <property type="molecule type" value="Genomic_DNA"/>
</dbReference>
<evidence type="ECO:0000313" key="5">
    <source>
        <dbReference type="Proteomes" id="UP000696485"/>
    </source>
</evidence>
<accession>A0A9P5VPR0</accession>
<feature type="compositionally biased region" description="Basic and acidic residues" evidence="2">
    <location>
        <begin position="1"/>
        <end position="12"/>
    </location>
</feature>
<evidence type="ECO:0000313" key="4">
    <source>
        <dbReference type="EMBL" id="KAF9335824.1"/>
    </source>
</evidence>
<protein>
    <recommendedName>
        <fullName evidence="3">C2H2-type domain-containing protein</fullName>
    </recommendedName>
</protein>
<proteinExistence type="predicted"/>
<keyword evidence="1" id="KW-0479">Metal-binding</keyword>
<feature type="compositionally biased region" description="Basic and acidic residues" evidence="2">
    <location>
        <begin position="457"/>
        <end position="480"/>
    </location>
</feature>
<feature type="compositionally biased region" description="Polar residues" evidence="2">
    <location>
        <begin position="193"/>
        <end position="209"/>
    </location>
</feature>
<feature type="compositionally biased region" description="Basic and acidic residues" evidence="2">
    <location>
        <begin position="688"/>
        <end position="705"/>
    </location>
</feature>
<feature type="region of interest" description="Disordered" evidence="2">
    <location>
        <begin position="373"/>
        <end position="480"/>
    </location>
</feature>
<name>A0A9P5VPR0_9FUNG</name>
<feature type="compositionally biased region" description="Polar residues" evidence="2">
    <location>
        <begin position="424"/>
        <end position="439"/>
    </location>
</feature>
<feature type="region of interest" description="Disordered" evidence="2">
    <location>
        <begin position="295"/>
        <end position="316"/>
    </location>
</feature>
<comment type="caution">
    <text evidence="4">The sequence shown here is derived from an EMBL/GenBank/DDBJ whole genome shotgun (WGS) entry which is preliminary data.</text>
</comment>
<dbReference type="PROSITE" id="PS00028">
    <property type="entry name" value="ZINC_FINGER_C2H2_1"/>
    <property type="match status" value="1"/>
</dbReference>
<keyword evidence="5" id="KW-1185">Reference proteome</keyword>
<feature type="region of interest" description="Disordered" evidence="2">
    <location>
        <begin position="183"/>
        <end position="226"/>
    </location>
</feature>
<dbReference type="SUPFAM" id="SSF57667">
    <property type="entry name" value="beta-beta-alpha zinc fingers"/>
    <property type="match status" value="1"/>
</dbReference>
<dbReference type="InterPro" id="IPR013087">
    <property type="entry name" value="Znf_C2H2_type"/>
</dbReference>
<feature type="domain" description="C2H2-type" evidence="3">
    <location>
        <begin position="485"/>
        <end position="507"/>
    </location>
</feature>
<feature type="region of interest" description="Disordered" evidence="2">
    <location>
        <begin position="665"/>
        <end position="705"/>
    </location>
</feature>
<dbReference type="PROSITE" id="PS50157">
    <property type="entry name" value="ZINC_FINGER_C2H2_2"/>
    <property type="match status" value="1"/>
</dbReference>
<feature type="region of interest" description="Disordered" evidence="2">
    <location>
        <begin position="1"/>
        <end position="44"/>
    </location>
</feature>
<dbReference type="AlphaFoldDB" id="A0A9P5VPR0"/>
<feature type="compositionally biased region" description="Low complexity" evidence="2">
    <location>
        <begin position="295"/>
        <end position="304"/>
    </location>
</feature>
<reference evidence="4" key="1">
    <citation type="journal article" date="2020" name="Fungal Divers.">
        <title>Resolving the Mortierellaceae phylogeny through synthesis of multi-gene phylogenetics and phylogenomics.</title>
        <authorList>
            <person name="Vandepol N."/>
            <person name="Liber J."/>
            <person name="Desiro A."/>
            <person name="Na H."/>
            <person name="Kennedy M."/>
            <person name="Barry K."/>
            <person name="Grigoriev I.V."/>
            <person name="Miller A.N."/>
            <person name="O'Donnell K."/>
            <person name="Stajich J.E."/>
            <person name="Bonito G."/>
        </authorList>
    </citation>
    <scope>NUCLEOTIDE SEQUENCE</scope>
    <source>
        <strain evidence="4">NVP1</strain>
    </source>
</reference>
<dbReference type="Proteomes" id="UP000696485">
    <property type="component" value="Unassembled WGS sequence"/>
</dbReference>
<evidence type="ECO:0000259" key="3">
    <source>
        <dbReference type="PROSITE" id="PS50157"/>
    </source>
</evidence>
<dbReference type="GO" id="GO:0008270">
    <property type="term" value="F:zinc ion binding"/>
    <property type="evidence" value="ECO:0007669"/>
    <property type="project" value="UniProtKB-KW"/>
</dbReference>
<organism evidence="4 5">
    <name type="scientific">Podila minutissima</name>
    <dbReference type="NCBI Taxonomy" id="64525"/>
    <lineage>
        <taxon>Eukaryota</taxon>
        <taxon>Fungi</taxon>
        <taxon>Fungi incertae sedis</taxon>
        <taxon>Mucoromycota</taxon>
        <taxon>Mortierellomycotina</taxon>
        <taxon>Mortierellomycetes</taxon>
        <taxon>Mortierellales</taxon>
        <taxon>Mortierellaceae</taxon>
        <taxon>Podila</taxon>
    </lineage>
</organism>
<dbReference type="InterPro" id="IPR036236">
    <property type="entry name" value="Znf_C2H2_sf"/>
</dbReference>
<feature type="compositionally biased region" description="Low complexity" evidence="2">
    <location>
        <begin position="441"/>
        <end position="456"/>
    </location>
</feature>
<keyword evidence="1" id="KW-0862">Zinc</keyword>
<sequence length="705" mass="77308">MSFHRTSPEANKRSSPKGSDTDNRVGLTLSRESSDTPLGPLLTPTSILLRDQETIQTLQQRQPAHTENFLPEVDMASSYVLPQDMTPWSHTTSSLAASKIRSQGNLTPASSSISVSSSEAGPALFSGSAPHVRLGSSSSTIPNQSATLANSLDRLPLHRTQSIAQAVGGVSQPVLNQEHLRSRTPPHDLLHSPLSSRGQTPVVRSQASRFPSPVATPPRSTSPGSISLDLVVRSQRELWMSWINTQETWSPEVQSPHALSAALAAILTAAPSQRPDPVVKDIAQYHFSGSSLFPGPGVPSSSSSRNYSKTPVKGMKAGASDEALYDEELAAKWAYRRCPVESPAVAHVDFDFDGYDDDDDDDEDEYEYDSYELGTNEHEHDSGCDIGSNCNNNGDQDGQGDHTHQDDDEPHMSALAQGKRHAVSPSSCSRANKGNQCAETSCPTPSSSLIPSSSSSVDRDRQYKQDRQPERPKDCSGRDPKLNPFKCSRCPKRFRQLLDLNRHSEHHLPRPVQCLNCGRKLSRGDAMKRHVVSKRYRACLVFGWFAERDLMLGNFPEAPSTSSSSSSRSRSRSMAVQEEDGSSTVVSEDKSVTASVKSSTSEYCSSAYEATLSQLVELYPEDGSPVICGEPGNWFTIRNGVRVQIEVHGPFRVRACFPEWYLPRTPSVPRSLPPTSPDPSTPRPRKRASNEQNEKEDKKRRDYQG</sequence>